<name>A0A8E2E134_9PEZI</name>
<dbReference type="InterPro" id="IPR001077">
    <property type="entry name" value="COMT_C"/>
</dbReference>
<dbReference type="InterPro" id="IPR029063">
    <property type="entry name" value="SAM-dependent_MTases_sf"/>
</dbReference>
<dbReference type="Gene3D" id="3.40.50.150">
    <property type="entry name" value="Vaccinia Virus protein VP39"/>
    <property type="match status" value="1"/>
</dbReference>
<evidence type="ECO:0000256" key="1">
    <source>
        <dbReference type="ARBA" id="ARBA00022603"/>
    </source>
</evidence>
<protein>
    <submittedName>
        <fullName evidence="5">Putative O-methyltransferase</fullName>
    </submittedName>
</protein>
<dbReference type="InterPro" id="IPR036390">
    <property type="entry name" value="WH_DNA-bd_sf"/>
</dbReference>
<dbReference type="AlphaFoldDB" id="A0A8E2E134"/>
<dbReference type="InterPro" id="IPR016461">
    <property type="entry name" value="COMT-like"/>
</dbReference>
<keyword evidence="2 5" id="KW-0808">Transferase</keyword>
<dbReference type="EMBL" id="KV745320">
    <property type="protein sequence ID" value="OCK75411.1"/>
    <property type="molecule type" value="Genomic_DNA"/>
</dbReference>
<evidence type="ECO:0000313" key="6">
    <source>
        <dbReference type="Proteomes" id="UP000250266"/>
    </source>
</evidence>
<dbReference type="GO" id="GO:0032259">
    <property type="term" value="P:methylation"/>
    <property type="evidence" value="ECO:0007669"/>
    <property type="project" value="UniProtKB-KW"/>
</dbReference>
<reference evidence="5 6" key="1">
    <citation type="journal article" date="2016" name="Nat. Commun.">
        <title>Ectomycorrhizal ecology is imprinted in the genome of the dominant symbiotic fungus Cenococcum geophilum.</title>
        <authorList>
            <consortium name="DOE Joint Genome Institute"/>
            <person name="Peter M."/>
            <person name="Kohler A."/>
            <person name="Ohm R.A."/>
            <person name="Kuo A."/>
            <person name="Krutzmann J."/>
            <person name="Morin E."/>
            <person name="Arend M."/>
            <person name="Barry K.W."/>
            <person name="Binder M."/>
            <person name="Choi C."/>
            <person name="Clum A."/>
            <person name="Copeland A."/>
            <person name="Grisel N."/>
            <person name="Haridas S."/>
            <person name="Kipfer T."/>
            <person name="LaButti K."/>
            <person name="Lindquist E."/>
            <person name="Lipzen A."/>
            <person name="Maire R."/>
            <person name="Meier B."/>
            <person name="Mihaltcheva S."/>
            <person name="Molinier V."/>
            <person name="Murat C."/>
            <person name="Poggeler S."/>
            <person name="Quandt C.A."/>
            <person name="Sperisen C."/>
            <person name="Tritt A."/>
            <person name="Tisserant E."/>
            <person name="Crous P.W."/>
            <person name="Henrissat B."/>
            <person name="Nehls U."/>
            <person name="Egli S."/>
            <person name="Spatafora J.W."/>
            <person name="Grigoriev I.V."/>
            <person name="Martin F.M."/>
        </authorList>
    </citation>
    <scope>NUCLEOTIDE SEQUENCE [LARGE SCALE GENOMIC DNA]</scope>
    <source>
        <strain evidence="5 6">CBS 459.81</strain>
    </source>
</reference>
<dbReference type="GO" id="GO:0008171">
    <property type="term" value="F:O-methyltransferase activity"/>
    <property type="evidence" value="ECO:0007669"/>
    <property type="project" value="InterPro"/>
</dbReference>
<keyword evidence="3" id="KW-0949">S-adenosyl-L-methionine</keyword>
<dbReference type="InterPro" id="IPR036388">
    <property type="entry name" value="WH-like_DNA-bd_sf"/>
</dbReference>
<sequence>MAVQAASPFTALAAFILAKAHTLDEAIAQKALDPPNFEKWTLADLTIEEEDLRKSIVDGCHRLKLLASGPVGQFYDIAFNFTDYQSLRFLHGNEVFAHIPDDEPISFTDLASLTKLDWVLLRRFLHHAMINGFTTEPRPGFVAHTSSSRIWKHNKGLRDTISFLMSDIGPGARFVNEAHERWPNSVEPNETGFNIAENTMDPFYLHLAKDKERSRRFGNGMKFIAHADLYSFDIKHLVNSFPWTSIDTPGSTIVDVGGGHGTVSRELHDHTTHTKFIVQDLPGTASEGERALPEQYKSRISFMPHDFFNPQPIAGASVYLFRWILHNWADPYAIKIIRNQTAVMKPGAKIIVQEQMPDATSDTRWSAKSKRNLDMIQATAWNSLERTLPDWEKLFKEADPRLVFKGATTPRGSCQTLILAEMGDGAEVPNGVQNGEAHDR</sequence>
<dbReference type="PROSITE" id="PS51683">
    <property type="entry name" value="SAM_OMT_II"/>
    <property type="match status" value="1"/>
</dbReference>
<dbReference type="Pfam" id="PF00891">
    <property type="entry name" value="Methyltransf_2"/>
    <property type="match status" value="1"/>
</dbReference>
<gene>
    <name evidence="5" type="ORF">K432DRAFT_362113</name>
</gene>
<dbReference type="OrthoDB" id="1606438at2759"/>
<proteinExistence type="predicted"/>
<evidence type="ECO:0000256" key="2">
    <source>
        <dbReference type="ARBA" id="ARBA00022679"/>
    </source>
</evidence>
<evidence type="ECO:0000256" key="3">
    <source>
        <dbReference type="ARBA" id="ARBA00022691"/>
    </source>
</evidence>
<feature type="domain" description="O-methyltransferase C-terminal" evidence="4">
    <location>
        <begin position="251"/>
        <end position="398"/>
    </location>
</feature>
<accession>A0A8E2E134</accession>
<dbReference type="SUPFAM" id="SSF46785">
    <property type="entry name" value="Winged helix' DNA-binding domain"/>
    <property type="match status" value="1"/>
</dbReference>
<dbReference type="SUPFAM" id="SSF53335">
    <property type="entry name" value="S-adenosyl-L-methionine-dependent methyltransferases"/>
    <property type="match status" value="1"/>
</dbReference>
<organism evidence="5 6">
    <name type="scientific">Lepidopterella palustris CBS 459.81</name>
    <dbReference type="NCBI Taxonomy" id="1314670"/>
    <lineage>
        <taxon>Eukaryota</taxon>
        <taxon>Fungi</taxon>
        <taxon>Dikarya</taxon>
        <taxon>Ascomycota</taxon>
        <taxon>Pezizomycotina</taxon>
        <taxon>Dothideomycetes</taxon>
        <taxon>Pleosporomycetidae</taxon>
        <taxon>Mytilinidiales</taxon>
        <taxon>Argynnaceae</taxon>
        <taxon>Lepidopterella</taxon>
    </lineage>
</organism>
<dbReference type="Proteomes" id="UP000250266">
    <property type="component" value="Unassembled WGS sequence"/>
</dbReference>
<keyword evidence="1 5" id="KW-0489">Methyltransferase</keyword>
<dbReference type="Gene3D" id="1.10.10.10">
    <property type="entry name" value="Winged helix-like DNA-binding domain superfamily/Winged helix DNA-binding domain"/>
    <property type="match status" value="1"/>
</dbReference>
<evidence type="ECO:0000259" key="4">
    <source>
        <dbReference type="Pfam" id="PF00891"/>
    </source>
</evidence>
<dbReference type="PANTHER" id="PTHR43712:SF16">
    <property type="entry name" value="O-METHYLTRANSFERASE ELCB"/>
    <property type="match status" value="1"/>
</dbReference>
<keyword evidence="6" id="KW-1185">Reference proteome</keyword>
<evidence type="ECO:0000313" key="5">
    <source>
        <dbReference type="EMBL" id="OCK75411.1"/>
    </source>
</evidence>
<dbReference type="PANTHER" id="PTHR43712">
    <property type="entry name" value="PUTATIVE (AFU_ORTHOLOGUE AFUA_4G14580)-RELATED"/>
    <property type="match status" value="1"/>
</dbReference>